<evidence type="ECO:0000256" key="1">
    <source>
        <dbReference type="ARBA" id="ARBA00004374"/>
    </source>
</evidence>
<dbReference type="PROSITE" id="PS50920">
    <property type="entry name" value="SOLCAR"/>
    <property type="match status" value="1"/>
</dbReference>
<organism evidence="13 14">
    <name type="scientific">Drosophila erecta</name>
    <name type="common">Fruit fly</name>
    <dbReference type="NCBI Taxonomy" id="7220"/>
    <lineage>
        <taxon>Eukaryota</taxon>
        <taxon>Metazoa</taxon>
        <taxon>Ecdysozoa</taxon>
        <taxon>Arthropoda</taxon>
        <taxon>Hexapoda</taxon>
        <taxon>Insecta</taxon>
        <taxon>Pterygota</taxon>
        <taxon>Neoptera</taxon>
        <taxon>Endopterygota</taxon>
        <taxon>Diptera</taxon>
        <taxon>Brachycera</taxon>
        <taxon>Muscomorpha</taxon>
        <taxon>Ephydroidea</taxon>
        <taxon>Drosophilidae</taxon>
        <taxon>Drosophila</taxon>
        <taxon>Sophophora</taxon>
    </lineage>
</organism>
<feature type="compositionally biased region" description="Basic and acidic residues" evidence="12">
    <location>
        <begin position="24"/>
        <end position="35"/>
    </location>
</feature>
<evidence type="ECO:0000256" key="3">
    <source>
        <dbReference type="ARBA" id="ARBA00022448"/>
    </source>
</evidence>
<evidence type="ECO:0000313" key="13">
    <source>
        <dbReference type="EMBL" id="EDV46922.1"/>
    </source>
</evidence>
<evidence type="ECO:0000256" key="11">
    <source>
        <dbReference type="RuleBase" id="RU000488"/>
    </source>
</evidence>
<evidence type="ECO:0000256" key="9">
    <source>
        <dbReference type="ARBA" id="ARBA00023136"/>
    </source>
</evidence>
<keyword evidence="4 10" id="KW-0812">Transmembrane</keyword>
<dbReference type="eggNOG" id="KOG2954">
    <property type="taxonomic scope" value="Eukaryota"/>
</dbReference>
<comment type="similarity">
    <text evidence="2 11">Belongs to the mitochondrial carrier (TC 2.A.29) family.</text>
</comment>
<evidence type="ECO:0000313" key="14">
    <source>
        <dbReference type="Proteomes" id="UP000008711"/>
    </source>
</evidence>
<feature type="region of interest" description="Disordered" evidence="12">
    <location>
        <begin position="397"/>
        <end position="422"/>
    </location>
</feature>
<dbReference type="AlphaFoldDB" id="B3NXG3"/>
<dbReference type="Pfam" id="PF00153">
    <property type="entry name" value="Mito_carr"/>
    <property type="match status" value="1"/>
</dbReference>
<dbReference type="InterPro" id="IPR018108">
    <property type="entry name" value="MCP_transmembrane"/>
</dbReference>
<gene>
    <name evidence="13" type="primary">Dere\GG17937</name>
    <name evidence="13" type="synonym">dere_GLEANR_2820</name>
    <name evidence="13" type="synonym">GG17937</name>
    <name evidence="13" type="ORF">Dere_GG17937</name>
</gene>
<keyword evidence="9 10" id="KW-0472">Membrane</keyword>
<feature type="region of interest" description="Disordered" evidence="12">
    <location>
        <begin position="24"/>
        <end position="51"/>
    </location>
</feature>
<keyword evidence="3 11" id="KW-0813">Transport</keyword>
<keyword evidence="8" id="KW-0496">Mitochondrion</keyword>
<feature type="compositionally biased region" description="Low complexity" evidence="12">
    <location>
        <begin position="397"/>
        <end position="409"/>
    </location>
</feature>
<reference evidence="13 14" key="2">
    <citation type="journal article" date="2008" name="Bioinformatics">
        <title>Assembly reconciliation.</title>
        <authorList>
            <person name="Zimin A.V."/>
            <person name="Smith D.R."/>
            <person name="Sutton G."/>
            <person name="Yorke J.A."/>
        </authorList>
    </citation>
    <scope>NUCLEOTIDE SEQUENCE [LARGE SCALE GENOMIC DNA]</scope>
    <source>
        <strain evidence="13 14">TSC#14021-0224.01</strain>
    </source>
</reference>
<protein>
    <recommendedName>
        <fullName evidence="15">Solute carrier family 25 member 46</fullName>
    </recommendedName>
</protein>
<evidence type="ECO:0000256" key="4">
    <source>
        <dbReference type="ARBA" id="ARBA00022692"/>
    </source>
</evidence>
<keyword evidence="7" id="KW-1133">Transmembrane helix</keyword>
<keyword evidence="6" id="KW-1000">Mitochondrion outer membrane</keyword>
<dbReference type="PANTHER" id="PTHR21252">
    <property type="entry name" value="TB1 PROTEIN-RELATED"/>
    <property type="match status" value="1"/>
</dbReference>
<accession>B3NXG3</accession>
<evidence type="ECO:0000256" key="2">
    <source>
        <dbReference type="ARBA" id="ARBA00006375"/>
    </source>
</evidence>
<dbReference type="InterPro" id="IPR023395">
    <property type="entry name" value="MCP_dom_sf"/>
</dbReference>
<keyword evidence="5" id="KW-0677">Repeat</keyword>
<feature type="repeat" description="Solcar" evidence="10">
    <location>
        <begin position="270"/>
        <end position="372"/>
    </location>
</feature>
<dbReference type="KEGG" id="der:6550667"/>
<comment type="subcellular location">
    <subcellularLocation>
        <location evidence="1">Mitochondrion outer membrane</location>
        <topology evidence="1">Multi-pass membrane protein</topology>
    </subcellularLocation>
</comment>
<evidence type="ECO:0000256" key="6">
    <source>
        <dbReference type="ARBA" id="ARBA00022787"/>
    </source>
</evidence>
<dbReference type="OMA" id="RQCQVNH"/>
<evidence type="ECO:0000256" key="5">
    <source>
        <dbReference type="ARBA" id="ARBA00022737"/>
    </source>
</evidence>
<dbReference type="HOGENOM" id="CLU_047010_0_0_1"/>
<evidence type="ECO:0000256" key="12">
    <source>
        <dbReference type="SAM" id="MobiDB-lite"/>
    </source>
</evidence>
<dbReference type="SUPFAM" id="SSF103506">
    <property type="entry name" value="Mitochondrial carrier"/>
    <property type="match status" value="1"/>
</dbReference>
<reference evidence="13 14" key="1">
    <citation type="journal article" date="2007" name="Nature">
        <title>Evolution of genes and genomes on the Drosophila phylogeny.</title>
        <authorList>
            <consortium name="Drosophila 12 Genomes Consortium"/>
            <person name="Clark A.G."/>
            <person name="Eisen M.B."/>
            <person name="Smith D.R."/>
            <person name="Bergman C.M."/>
            <person name="Oliver B."/>
            <person name="Markow T.A."/>
            <person name="Kaufman T.C."/>
            <person name="Kellis M."/>
            <person name="Gelbart W."/>
            <person name="Iyer V.N."/>
            <person name="Pollard D.A."/>
            <person name="Sackton T.B."/>
            <person name="Larracuente A.M."/>
            <person name="Singh N.D."/>
            <person name="Abad J.P."/>
            <person name="Abt D.N."/>
            <person name="Adryan B."/>
            <person name="Aguade M."/>
            <person name="Akashi H."/>
            <person name="Anderson W.W."/>
            <person name="Aquadro C.F."/>
            <person name="Ardell D.H."/>
            <person name="Arguello R."/>
            <person name="Artieri C.G."/>
            <person name="Barbash D.A."/>
            <person name="Barker D."/>
            <person name="Barsanti P."/>
            <person name="Batterham P."/>
            <person name="Batzoglou S."/>
            <person name="Begun D."/>
            <person name="Bhutkar A."/>
            <person name="Blanco E."/>
            <person name="Bosak S.A."/>
            <person name="Bradley R.K."/>
            <person name="Brand A.D."/>
            <person name="Brent M.R."/>
            <person name="Brooks A.N."/>
            <person name="Brown R.H."/>
            <person name="Butlin R.K."/>
            <person name="Caggese C."/>
            <person name="Calvi B.R."/>
            <person name="Bernardo de Carvalho A."/>
            <person name="Caspi A."/>
            <person name="Castrezana S."/>
            <person name="Celniker S.E."/>
            <person name="Chang J.L."/>
            <person name="Chapple C."/>
            <person name="Chatterji S."/>
            <person name="Chinwalla A."/>
            <person name="Civetta A."/>
            <person name="Clifton S.W."/>
            <person name="Comeron J.M."/>
            <person name="Costello J.C."/>
            <person name="Coyne J.A."/>
            <person name="Daub J."/>
            <person name="David R.G."/>
            <person name="Delcher A.L."/>
            <person name="Delehaunty K."/>
            <person name="Do C.B."/>
            <person name="Ebling H."/>
            <person name="Edwards K."/>
            <person name="Eickbush T."/>
            <person name="Evans J.D."/>
            <person name="Filipski A."/>
            <person name="Findeiss S."/>
            <person name="Freyhult E."/>
            <person name="Fulton L."/>
            <person name="Fulton R."/>
            <person name="Garcia A.C."/>
            <person name="Gardiner A."/>
            <person name="Garfield D.A."/>
            <person name="Garvin B.E."/>
            <person name="Gibson G."/>
            <person name="Gilbert D."/>
            <person name="Gnerre S."/>
            <person name="Godfrey J."/>
            <person name="Good R."/>
            <person name="Gotea V."/>
            <person name="Gravely B."/>
            <person name="Greenberg A.J."/>
            <person name="Griffiths-Jones S."/>
            <person name="Gross S."/>
            <person name="Guigo R."/>
            <person name="Gustafson E.A."/>
            <person name="Haerty W."/>
            <person name="Hahn M.W."/>
            <person name="Halligan D.L."/>
            <person name="Halpern A.L."/>
            <person name="Halter G.M."/>
            <person name="Han M.V."/>
            <person name="Heger A."/>
            <person name="Hillier L."/>
            <person name="Hinrichs A.S."/>
            <person name="Holmes I."/>
            <person name="Hoskins R.A."/>
            <person name="Hubisz M.J."/>
            <person name="Hultmark D."/>
            <person name="Huntley M.A."/>
            <person name="Jaffe D.B."/>
            <person name="Jagadeeshan S."/>
            <person name="Jeck W.R."/>
            <person name="Johnson J."/>
            <person name="Jones C.D."/>
            <person name="Jordan W.C."/>
            <person name="Karpen G.H."/>
            <person name="Kataoka E."/>
            <person name="Keightley P.D."/>
            <person name="Kheradpour P."/>
            <person name="Kirkness E.F."/>
            <person name="Koerich L.B."/>
            <person name="Kristiansen K."/>
            <person name="Kudrna D."/>
            <person name="Kulathinal R.J."/>
            <person name="Kumar S."/>
            <person name="Kwok R."/>
            <person name="Lander E."/>
            <person name="Langley C.H."/>
            <person name="Lapoint R."/>
            <person name="Lazzaro B.P."/>
            <person name="Lee S.J."/>
            <person name="Levesque L."/>
            <person name="Li R."/>
            <person name="Lin C.F."/>
            <person name="Lin M.F."/>
            <person name="Lindblad-Toh K."/>
            <person name="Llopart A."/>
            <person name="Long M."/>
            <person name="Low L."/>
            <person name="Lozovsky E."/>
            <person name="Lu J."/>
            <person name="Luo M."/>
            <person name="Machado C.A."/>
            <person name="Makalowski W."/>
            <person name="Marzo M."/>
            <person name="Matsuda M."/>
            <person name="Matzkin L."/>
            <person name="McAllister B."/>
            <person name="McBride C.S."/>
            <person name="McKernan B."/>
            <person name="McKernan K."/>
            <person name="Mendez-Lago M."/>
            <person name="Minx P."/>
            <person name="Mollenhauer M.U."/>
            <person name="Montooth K."/>
            <person name="Mount S.M."/>
            <person name="Mu X."/>
            <person name="Myers E."/>
            <person name="Negre B."/>
            <person name="Newfeld S."/>
            <person name="Nielsen R."/>
            <person name="Noor M.A."/>
            <person name="O'Grady P."/>
            <person name="Pachter L."/>
            <person name="Papaceit M."/>
            <person name="Parisi M.J."/>
            <person name="Parisi M."/>
            <person name="Parts L."/>
            <person name="Pedersen J.S."/>
            <person name="Pesole G."/>
            <person name="Phillippy A.M."/>
            <person name="Ponting C.P."/>
            <person name="Pop M."/>
            <person name="Porcelli D."/>
            <person name="Powell J.R."/>
            <person name="Prohaska S."/>
            <person name="Pruitt K."/>
            <person name="Puig M."/>
            <person name="Quesneville H."/>
            <person name="Ram K.R."/>
            <person name="Rand D."/>
            <person name="Rasmussen M.D."/>
            <person name="Reed L.K."/>
            <person name="Reenan R."/>
            <person name="Reily A."/>
            <person name="Remington K.A."/>
            <person name="Rieger T.T."/>
            <person name="Ritchie M.G."/>
            <person name="Robin C."/>
            <person name="Rogers Y.H."/>
            <person name="Rohde C."/>
            <person name="Rozas J."/>
            <person name="Rubenfield M.J."/>
            <person name="Ruiz A."/>
            <person name="Russo S."/>
            <person name="Salzberg S.L."/>
            <person name="Sanchez-Gracia A."/>
            <person name="Saranga D.J."/>
            <person name="Sato H."/>
            <person name="Schaeffer S.W."/>
            <person name="Schatz M.C."/>
            <person name="Schlenke T."/>
            <person name="Schwartz R."/>
            <person name="Segarra C."/>
            <person name="Singh R.S."/>
            <person name="Sirot L."/>
            <person name="Sirota M."/>
            <person name="Sisneros N.B."/>
            <person name="Smith C.D."/>
            <person name="Smith T.F."/>
            <person name="Spieth J."/>
            <person name="Stage D.E."/>
            <person name="Stark A."/>
            <person name="Stephan W."/>
            <person name="Strausberg R.L."/>
            <person name="Strempel S."/>
            <person name="Sturgill D."/>
            <person name="Sutton G."/>
            <person name="Sutton G.G."/>
            <person name="Tao W."/>
            <person name="Teichmann S."/>
            <person name="Tobari Y.N."/>
            <person name="Tomimura Y."/>
            <person name="Tsolas J.M."/>
            <person name="Valente V.L."/>
            <person name="Venter E."/>
            <person name="Venter J.C."/>
            <person name="Vicario S."/>
            <person name="Vieira F.G."/>
            <person name="Vilella A.J."/>
            <person name="Villasante A."/>
            <person name="Walenz B."/>
            <person name="Wang J."/>
            <person name="Wasserman M."/>
            <person name="Watts T."/>
            <person name="Wilson D."/>
            <person name="Wilson R.K."/>
            <person name="Wing R.A."/>
            <person name="Wolfner M.F."/>
            <person name="Wong A."/>
            <person name="Wong G.K."/>
            <person name="Wu C.I."/>
            <person name="Wu G."/>
            <person name="Yamamoto D."/>
            <person name="Yang H.P."/>
            <person name="Yang S.P."/>
            <person name="Yorke J.A."/>
            <person name="Yoshida K."/>
            <person name="Zdobnov E."/>
            <person name="Zhang P."/>
            <person name="Zhang Y."/>
            <person name="Zimin A.V."/>
            <person name="Baldwin J."/>
            <person name="Abdouelleil A."/>
            <person name="Abdulkadir J."/>
            <person name="Abebe A."/>
            <person name="Abera B."/>
            <person name="Abreu J."/>
            <person name="Acer S.C."/>
            <person name="Aftuck L."/>
            <person name="Alexander A."/>
            <person name="An P."/>
            <person name="Anderson E."/>
            <person name="Anderson S."/>
            <person name="Arachi H."/>
            <person name="Azer M."/>
            <person name="Bachantsang P."/>
            <person name="Barry A."/>
            <person name="Bayul T."/>
            <person name="Berlin A."/>
            <person name="Bessette D."/>
            <person name="Bloom T."/>
            <person name="Blye J."/>
            <person name="Boguslavskiy L."/>
            <person name="Bonnet C."/>
            <person name="Boukhgalter B."/>
            <person name="Bourzgui I."/>
            <person name="Brown A."/>
            <person name="Cahill P."/>
            <person name="Channer S."/>
            <person name="Cheshatsang Y."/>
            <person name="Chuda L."/>
            <person name="Citroen M."/>
            <person name="Collymore A."/>
            <person name="Cooke P."/>
            <person name="Costello M."/>
            <person name="D'Aco K."/>
            <person name="Daza R."/>
            <person name="De Haan G."/>
            <person name="DeGray S."/>
            <person name="DeMaso C."/>
            <person name="Dhargay N."/>
            <person name="Dooley K."/>
            <person name="Dooley E."/>
            <person name="Doricent M."/>
            <person name="Dorje P."/>
            <person name="Dorjee K."/>
            <person name="Dupes A."/>
            <person name="Elong R."/>
            <person name="Falk J."/>
            <person name="Farina A."/>
            <person name="Faro S."/>
            <person name="Ferguson D."/>
            <person name="Fisher S."/>
            <person name="Foley C.D."/>
            <person name="Franke A."/>
            <person name="Friedrich D."/>
            <person name="Gadbois L."/>
            <person name="Gearin G."/>
            <person name="Gearin C.R."/>
            <person name="Giannoukos G."/>
            <person name="Goode T."/>
            <person name="Graham J."/>
            <person name="Grandbois E."/>
            <person name="Grewal S."/>
            <person name="Gyaltsen K."/>
            <person name="Hafez N."/>
            <person name="Hagos B."/>
            <person name="Hall J."/>
            <person name="Henson C."/>
            <person name="Hollinger A."/>
            <person name="Honan T."/>
            <person name="Huard M.D."/>
            <person name="Hughes L."/>
            <person name="Hurhula B."/>
            <person name="Husby M.E."/>
            <person name="Kamat A."/>
            <person name="Kanga B."/>
            <person name="Kashin S."/>
            <person name="Khazanovich D."/>
            <person name="Kisner P."/>
            <person name="Lance K."/>
            <person name="Lara M."/>
            <person name="Lee W."/>
            <person name="Lennon N."/>
            <person name="Letendre F."/>
            <person name="LeVine R."/>
            <person name="Lipovsky A."/>
            <person name="Liu X."/>
            <person name="Liu J."/>
            <person name="Liu S."/>
            <person name="Lokyitsang T."/>
            <person name="Lokyitsang Y."/>
            <person name="Lubonja R."/>
            <person name="Lui A."/>
            <person name="MacDonald P."/>
            <person name="Magnisalis V."/>
            <person name="Maru K."/>
            <person name="Matthews C."/>
            <person name="McCusker W."/>
            <person name="McDonough S."/>
            <person name="Mehta T."/>
            <person name="Meldrim J."/>
            <person name="Meneus L."/>
            <person name="Mihai O."/>
            <person name="Mihalev A."/>
            <person name="Mihova T."/>
            <person name="Mittelman R."/>
            <person name="Mlenga V."/>
            <person name="Montmayeur A."/>
            <person name="Mulrain L."/>
            <person name="Navidi A."/>
            <person name="Naylor J."/>
            <person name="Negash T."/>
            <person name="Nguyen T."/>
            <person name="Nguyen N."/>
            <person name="Nicol R."/>
            <person name="Norbu C."/>
            <person name="Norbu N."/>
            <person name="Novod N."/>
            <person name="O'Neill B."/>
            <person name="Osman S."/>
            <person name="Markiewicz E."/>
            <person name="Oyono O.L."/>
            <person name="Patti C."/>
            <person name="Phunkhang P."/>
            <person name="Pierre F."/>
            <person name="Priest M."/>
            <person name="Raghuraman S."/>
            <person name="Rege F."/>
            <person name="Reyes R."/>
            <person name="Rise C."/>
            <person name="Rogov P."/>
            <person name="Ross K."/>
            <person name="Ryan E."/>
            <person name="Settipalli S."/>
            <person name="Shea T."/>
            <person name="Sherpa N."/>
            <person name="Shi L."/>
            <person name="Shih D."/>
            <person name="Sparrow T."/>
            <person name="Spaulding J."/>
            <person name="Stalker J."/>
            <person name="Stange-Thomann N."/>
            <person name="Stavropoulos S."/>
            <person name="Stone C."/>
            <person name="Strader C."/>
            <person name="Tesfaye S."/>
            <person name="Thomson T."/>
            <person name="Thoulutsang Y."/>
            <person name="Thoulutsang D."/>
            <person name="Topham K."/>
            <person name="Topping I."/>
            <person name="Tsamla T."/>
            <person name="Vassiliev H."/>
            <person name="Vo A."/>
            <person name="Wangchuk T."/>
            <person name="Wangdi T."/>
            <person name="Weiand M."/>
            <person name="Wilkinson J."/>
            <person name="Wilson A."/>
            <person name="Yadav S."/>
            <person name="Young G."/>
            <person name="Yu Q."/>
            <person name="Zembek L."/>
            <person name="Zhong D."/>
            <person name="Zimmer A."/>
            <person name="Zwirko Z."/>
            <person name="Jaffe D.B."/>
            <person name="Alvarez P."/>
            <person name="Brockman W."/>
            <person name="Butler J."/>
            <person name="Chin C."/>
            <person name="Gnerre S."/>
            <person name="Grabherr M."/>
            <person name="Kleber M."/>
            <person name="Mauceli E."/>
            <person name="MacCallum I."/>
        </authorList>
    </citation>
    <scope>NUCLEOTIDE SEQUENCE [LARGE SCALE GENOMIC DNA]</scope>
    <source>
        <strain evidence="13 14">TSC#14021-0224.01</strain>
    </source>
</reference>
<dbReference type="PANTHER" id="PTHR21252:SF2">
    <property type="entry name" value="MITOCHONDRIAL OUTER MEMBRANE PROTEIN SLC25A46"/>
    <property type="match status" value="1"/>
</dbReference>
<dbReference type="OrthoDB" id="2403262at2759"/>
<dbReference type="PhylomeDB" id="B3NXG3"/>
<dbReference type="GO" id="GO:0005741">
    <property type="term" value="C:mitochondrial outer membrane"/>
    <property type="evidence" value="ECO:0007669"/>
    <property type="project" value="UniProtKB-SubCell"/>
</dbReference>
<dbReference type="GO" id="GO:0090149">
    <property type="term" value="P:mitochondrial membrane fission"/>
    <property type="evidence" value="ECO:0007669"/>
    <property type="project" value="InterPro"/>
</dbReference>
<evidence type="ECO:0000256" key="10">
    <source>
        <dbReference type="PROSITE-ProRule" id="PRU00282"/>
    </source>
</evidence>
<keyword evidence="14" id="KW-1185">Reference proteome</keyword>
<evidence type="ECO:0000256" key="7">
    <source>
        <dbReference type="ARBA" id="ARBA00022989"/>
    </source>
</evidence>
<dbReference type="EMBL" id="CH954180">
    <property type="protein sequence ID" value="EDV46922.1"/>
    <property type="molecule type" value="Genomic_DNA"/>
</dbReference>
<evidence type="ECO:0000256" key="8">
    <source>
        <dbReference type="ARBA" id="ARBA00023128"/>
    </source>
</evidence>
<evidence type="ECO:0008006" key="15">
    <source>
        <dbReference type="Google" id="ProtNLM"/>
    </source>
</evidence>
<dbReference type="Proteomes" id="UP000008711">
    <property type="component" value="Unassembled WGS sequence"/>
</dbReference>
<dbReference type="Gene3D" id="1.50.40.10">
    <property type="entry name" value="Mitochondrial carrier domain"/>
    <property type="match status" value="1"/>
</dbReference>
<sequence length="422" mass="47332">MAGMNNYSSLKFQAERELHDDHLGKEHRTGDRDLHLSVPCSPSKKYSDTQDDDTSVRKYLVVGVQWVSLVTENLLSHPFVVLRRQCQVYNASRRYHLHPFQLLPSIAHLHRRQGLTTLWKGVGSCLLVRGMTLAIDDFISKVTSWPKEVDSRTTLKRFGQHVLLKCISIGLVVPFHAASLVETVQSDIASEKPGLFDVFREGSLRLLYWSSPQKGRMLPAWALIGPSVSFGITKYLFNLVIRGVSSRIIRWRITNSQDGQSGKSQDTTLEHLNGEIYASLIAILTTEVIFFPFETILHRLQLQGTRTIIDNLDNGYDVVPILTNYQGVVDCFQTTIVSEGVSGLYKGFGAMILQFAAHVAVIKLTKWVVNQIVEVISNRPPQLIVKYYNLDGIASNSRSTTLSPSLSSTEMEENSLGQNSLD</sequence>
<name>B3NXG3_DROER</name>
<dbReference type="InterPro" id="IPR039158">
    <property type="entry name" value="SLC25A46"/>
</dbReference>
<proteinExistence type="inferred from homology"/>